<proteinExistence type="predicted"/>
<evidence type="ECO:0000256" key="1">
    <source>
        <dbReference type="ARBA" id="ARBA00012386"/>
    </source>
</evidence>
<dbReference type="SMART" id="SM01144">
    <property type="entry name" value="DTW"/>
    <property type="match status" value="1"/>
</dbReference>
<dbReference type="PANTHER" id="PTHR21392">
    <property type="entry name" value="TRNA-URIDINE AMINOCARBOXYPROPYLTRANSFERASE 2"/>
    <property type="match status" value="1"/>
</dbReference>
<accession>A0A090T574</accession>
<dbReference type="EMBL" id="BBMT01000004">
    <property type="protein sequence ID" value="GAL34373.1"/>
    <property type="molecule type" value="Genomic_DNA"/>
</dbReference>
<evidence type="ECO:0000256" key="3">
    <source>
        <dbReference type="ARBA" id="ARBA00022691"/>
    </source>
</evidence>
<evidence type="ECO:0000256" key="4">
    <source>
        <dbReference type="ARBA" id="ARBA00022694"/>
    </source>
</evidence>
<dbReference type="GO" id="GO:0008033">
    <property type="term" value="P:tRNA processing"/>
    <property type="evidence" value="ECO:0007669"/>
    <property type="project" value="UniProtKB-KW"/>
</dbReference>
<dbReference type="AlphaFoldDB" id="A0A090T574"/>
<dbReference type="EC" id="2.5.1.25" evidence="1"/>
<feature type="domain" description="DTW" evidence="5">
    <location>
        <begin position="29"/>
        <end position="229"/>
    </location>
</feature>
<evidence type="ECO:0000259" key="5">
    <source>
        <dbReference type="SMART" id="SM01144"/>
    </source>
</evidence>
<dbReference type="PANTHER" id="PTHR21392:SF1">
    <property type="entry name" value="TRNA-URIDINE AMINOCARBOXYPROPYLTRANSFERASE"/>
    <property type="match status" value="1"/>
</dbReference>
<reference evidence="6 7" key="2">
    <citation type="submission" date="2014-09" db="EMBL/GenBank/DDBJ databases">
        <authorList>
            <consortium name="NBRP consortium"/>
            <person name="Sawabe T."/>
            <person name="Meirelles P."/>
            <person name="Nakanishi M."/>
            <person name="Sayaka M."/>
            <person name="Hattori M."/>
            <person name="Ohkuma M."/>
        </authorList>
    </citation>
    <scope>NUCLEOTIDE SEQUENCE [LARGE SCALE GENOMIC DNA]</scope>
    <source>
        <strain evidence="6 7">JCM 19240</strain>
    </source>
</reference>
<evidence type="ECO:0000313" key="6">
    <source>
        <dbReference type="EMBL" id="GAL34373.1"/>
    </source>
</evidence>
<organism evidence="6 7">
    <name type="scientific">Vibrio maritimus</name>
    <dbReference type="NCBI Taxonomy" id="990268"/>
    <lineage>
        <taxon>Bacteria</taxon>
        <taxon>Pseudomonadati</taxon>
        <taxon>Pseudomonadota</taxon>
        <taxon>Gammaproteobacteria</taxon>
        <taxon>Vibrionales</taxon>
        <taxon>Vibrionaceae</taxon>
        <taxon>Vibrio</taxon>
    </lineage>
</organism>
<dbReference type="Proteomes" id="UP000029224">
    <property type="component" value="Unassembled WGS sequence"/>
</dbReference>
<sequence>MIMRRHAFHAMYDERLAAATKPFNARGAKVERCKTCQIAKQYCICEHQPAPNLDIAVMLLVSDAEILKPSNTGRLILDTVEQGYAFPWHRTEPNPEMLAVLNDDTLQPIIIFPEEYVDDKTRVLEIGEPQESTMILSEGKKPLFIFLDGSWREARRMFRKSPYLDKFPVCSIKPETVSNYVMRKSENEDHLATAEVASLVFEQFGEEKTANTLALWFAAFRESYMLSKTRFSSDLTRPELNNFIALIKNETLL</sequence>
<keyword evidence="3" id="KW-0949">S-adenosyl-L-methionine</keyword>
<dbReference type="OrthoDB" id="370626at2"/>
<dbReference type="Pfam" id="PF03942">
    <property type="entry name" value="DTW"/>
    <property type="match status" value="1"/>
</dbReference>
<keyword evidence="2" id="KW-0808">Transferase</keyword>
<dbReference type="InterPro" id="IPR005636">
    <property type="entry name" value="DTW"/>
</dbReference>
<comment type="caution">
    <text evidence="6">The sequence shown here is derived from an EMBL/GenBank/DDBJ whole genome shotgun (WGS) entry which is preliminary data.</text>
</comment>
<keyword evidence="7" id="KW-1185">Reference proteome</keyword>
<keyword evidence="4" id="KW-0819">tRNA processing</keyword>
<name>A0A090T574_9VIBR</name>
<dbReference type="GO" id="GO:0016432">
    <property type="term" value="F:tRNA-uridine aminocarboxypropyltransferase activity"/>
    <property type="evidence" value="ECO:0007669"/>
    <property type="project" value="UniProtKB-EC"/>
</dbReference>
<evidence type="ECO:0000313" key="7">
    <source>
        <dbReference type="Proteomes" id="UP000029224"/>
    </source>
</evidence>
<gene>
    <name evidence="6" type="ORF">JCM19240_1281</name>
</gene>
<evidence type="ECO:0000256" key="2">
    <source>
        <dbReference type="ARBA" id="ARBA00022679"/>
    </source>
</evidence>
<protein>
    <recommendedName>
        <fullName evidence="1">tRNA-uridine aminocarboxypropyltransferase</fullName>
        <ecNumber evidence="1">2.5.1.25</ecNumber>
    </recommendedName>
</protein>
<dbReference type="InterPro" id="IPR039262">
    <property type="entry name" value="DTWD2/TAPT"/>
</dbReference>
<reference evidence="6 7" key="1">
    <citation type="submission" date="2014-09" db="EMBL/GenBank/DDBJ databases">
        <title>Vibrio maritimus JCM 19240. (C210) whole genome shotgun sequence.</title>
        <authorList>
            <person name="Sawabe T."/>
            <person name="Meirelles P."/>
            <person name="Nakanishi M."/>
            <person name="Sayaka M."/>
            <person name="Hattori M."/>
            <person name="Ohkuma M."/>
        </authorList>
    </citation>
    <scope>NUCLEOTIDE SEQUENCE [LARGE SCALE GENOMIC DNA]</scope>
    <source>
        <strain evidence="6 7">JCM 19240</strain>
    </source>
</reference>